<comment type="function">
    <text evidence="6">Also exhibits azoreductase activity. Catalyzes the reductive cleavage of the azo bond in aromatic azo compounds to the corresponding amines.</text>
</comment>
<dbReference type="HAMAP" id="MF_01216">
    <property type="entry name" value="Azoreductase_type1"/>
    <property type="match status" value="1"/>
</dbReference>
<keyword evidence="9" id="KW-1185">Reference proteome</keyword>
<evidence type="ECO:0000313" key="9">
    <source>
        <dbReference type="Proteomes" id="UP000295388"/>
    </source>
</evidence>
<evidence type="ECO:0000256" key="3">
    <source>
        <dbReference type="ARBA" id="ARBA00023002"/>
    </source>
</evidence>
<dbReference type="GO" id="GO:0009055">
    <property type="term" value="F:electron transfer activity"/>
    <property type="evidence" value="ECO:0007669"/>
    <property type="project" value="UniProtKB-UniRule"/>
</dbReference>
<comment type="caution">
    <text evidence="6">Lacks conserved residue(s) required for the propagation of feature annotation.</text>
</comment>
<comment type="similarity">
    <text evidence="6">Belongs to the azoreductase type 1 family.</text>
</comment>
<dbReference type="GO" id="GO:0010181">
    <property type="term" value="F:FMN binding"/>
    <property type="evidence" value="ECO:0007669"/>
    <property type="project" value="UniProtKB-UniRule"/>
</dbReference>
<evidence type="ECO:0000256" key="5">
    <source>
        <dbReference type="ARBA" id="ARBA00048542"/>
    </source>
</evidence>
<comment type="catalytic activity">
    <reaction evidence="5">
        <text>N,N-dimethyl-1,4-phenylenediamine + anthranilate + 2 NAD(+) = 2-(4-dimethylaminophenyl)diazenylbenzoate + 2 NADH + 2 H(+)</text>
        <dbReference type="Rhea" id="RHEA:55872"/>
        <dbReference type="ChEBI" id="CHEBI:15378"/>
        <dbReference type="ChEBI" id="CHEBI:15783"/>
        <dbReference type="ChEBI" id="CHEBI:16567"/>
        <dbReference type="ChEBI" id="CHEBI:57540"/>
        <dbReference type="ChEBI" id="CHEBI:57945"/>
        <dbReference type="ChEBI" id="CHEBI:71579"/>
        <dbReference type="EC" id="1.7.1.17"/>
    </reaction>
    <physiologicalReaction direction="right-to-left" evidence="5">
        <dbReference type="Rhea" id="RHEA:55874"/>
    </physiologicalReaction>
</comment>
<comment type="function">
    <text evidence="6">Quinone reductase that provides resistance to thiol-specific stress caused by electrophilic quinones.</text>
</comment>
<protein>
    <recommendedName>
        <fullName evidence="6">FMN dependent NADH:quinone oxidoreductase</fullName>
        <ecNumber evidence="6">1.6.5.-</ecNumber>
    </recommendedName>
    <alternativeName>
        <fullName evidence="6">Azo-dye reductase</fullName>
    </alternativeName>
    <alternativeName>
        <fullName evidence="6">FMN-dependent NADH-azo compound oxidoreductase</fullName>
    </alternativeName>
    <alternativeName>
        <fullName evidence="6">FMN-dependent NADH-azoreductase</fullName>
        <ecNumber evidence="6">1.7.1.17</ecNumber>
    </alternativeName>
</protein>
<name>A0A4R6KH06_9ACTN</name>
<comment type="caution">
    <text evidence="8">The sequence shown here is derived from an EMBL/GenBank/DDBJ whole genome shotgun (WGS) entry which is preliminary data.</text>
</comment>
<evidence type="ECO:0000256" key="4">
    <source>
        <dbReference type="ARBA" id="ARBA00023027"/>
    </source>
</evidence>
<dbReference type="OrthoDB" id="9805013at2"/>
<comment type="cofactor">
    <cofactor evidence="6">
        <name>FMN</name>
        <dbReference type="ChEBI" id="CHEBI:58210"/>
    </cofactor>
    <text evidence="6">Binds 1 FMN per subunit.</text>
</comment>
<dbReference type="Proteomes" id="UP000295388">
    <property type="component" value="Unassembled WGS sequence"/>
</dbReference>
<dbReference type="PANTHER" id="PTHR43741">
    <property type="entry name" value="FMN-DEPENDENT NADH-AZOREDUCTASE 1"/>
    <property type="match status" value="1"/>
</dbReference>
<dbReference type="Pfam" id="PF02525">
    <property type="entry name" value="Flavodoxin_2"/>
    <property type="match status" value="1"/>
</dbReference>
<dbReference type="GO" id="GO:0016655">
    <property type="term" value="F:oxidoreductase activity, acting on NAD(P)H, quinone or similar compound as acceptor"/>
    <property type="evidence" value="ECO:0007669"/>
    <property type="project" value="InterPro"/>
</dbReference>
<keyword evidence="4 6" id="KW-0520">NAD</keyword>
<dbReference type="InterPro" id="IPR050104">
    <property type="entry name" value="FMN-dep_NADH:Q_OxRdtase_AzoR1"/>
</dbReference>
<dbReference type="Gene3D" id="3.40.50.360">
    <property type="match status" value="1"/>
</dbReference>
<dbReference type="EC" id="1.6.5.-" evidence="6"/>
<dbReference type="EMBL" id="SNWQ01000005">
    <property type="protein sequence ID" value="TDO50113.1"/>
    <property type="molecule type" value="Genomic_DNA"/>
</dbReference>
<keyword evidence="1 6" id="KW-0285">Flavoprotein</keyword>
<evidence type="ECO:0000313" key="8">
    <source>
        <dbReference type="EMBL" id="TDO50113.1"/>
    </source>
</evidence>
<comment type="catalytic activity">
    <reaction evidence="6">
        <text>2 a quinone + NADH + H(+) = 2 a 1,4-benzosemiquinone + NAD(+)</text>
        <dbReference type="Rhea" id="RHEA:65952"/>
        <dbReference type="ChEBI" id="CHEBI:15378"/>
        <dbReference type="ChEBI" id="CHEBI:57540"/>
        <dbReference type="ChEBI" id="CHEBI:57945"/>
        <dbReference type="ChEBI" id="CHEBI:132124"/>
        <dbReference type="ChEBI" id="CHEBI:134225"/>
    </reaction>
</comment>
<reference evidence="8 9" key="1">
    <citation type="submission" date="2019-03" db="EMBL/GenBank/DDBJ databases">
        <title>Genomic Encyclopedia of Type Strains, Phase III (KMG-III): the genomes of soil and plant-associated and newly described type strains.</title>
        <authorList>
            <person name="Whitman W."/>
        </authorList>
    </citation>
    <scope>NUCLEOTIDE SEQUENCE [LARGE SCALE GENOMIC DNA]</scope>
    <source>
        <strain evidence="8 9">VKM Ac-2527</strain>
    </source>
</reference>
<gene>
    <name evidence="6" type="primary">azoR</name>
    <name evidence="8" type="ORF">EV643_105344</name>
</gene>
<organism evidence="8 9">
    <name type="scientific">Kribbella caucasensis</name>
    <dbReference type="NCBI Taxonomy" id="2512215"/>
    <lineage>
        <taxon>Bacteria</taxon>
        <taxon>Bacillati</taxon>
        <taxon>Actinomycetota</taxon>
        <taxon>Actinomycetes</taxon>
        <taxon>Propionibacteriales</taxon>
        <taxon>Kribbellaceae</taxon>
        <taxon>Kribbella</taxon>
    </lineage>
</organism>
<sequence length="221" mass="23839">MTTLLRVDASIRVDGSVSRALADSAEAAWRAEHPDGVVVRRDLGRHPLSPAIWPALATDKFGWPTPDGAEFTEVEQAKDLTAEVVNEFKSADAVLLAVPLYNYGLASHVKIWMDLLLTDQELLSGEAAAGRPIILTLARGGGYGPGTPKEGWDHATPYLERIFGDLFKMELRKAEAELTLAPITPGMEGLIDASKASEKEAHVHAEQHATVIARRLTNAAA</sequence>
<keyword evidence="3 6" id="KW-0560">Oxidoreductase</keyword>
<dbReference type="GO" id="GO:0016652">
    <property type="term" value="F:oxidoreductase activity, acting on NAD(P)H as acceptor"/>
    <property type="evidence" value="ECO:0007669"/>
    <property type="project" value="UniProtKB-UniRule"/>
</dbReference>
<dbReference type="EC" id="1.7.1.17" evidence="6"/>
<dbReference type="RefSeq" id="WP_133800364.1">
    <property type="nucleotide sequence ID" value="NZ_SNWQ01000005.1"/>
</dbReference>
<feature type="binding site" evidence="6">
    <location>
        <begin position="16"/>
        <end position="18"/>
    </location>
    <ligand>
        <name>FMN</name>
        <dbReference type="ChEBI" id="CHEBI:58210"/>
    </ligand>
</feature>
<accession>A0A4R6KH06</accession>
<dbReference type="AlphaFoldDB" id="A0A4R6KH06"/>
<evidence type="ECO:0000256" key="2">
    <source>
        <dbReference type="ARBA" id="ARBA00022643"/>
    </source>
</evidence>
<evidence type="ECO:0000259" key="7">
    <source>
        <dbReference type="Pfam" id="PF02525"/>
    </source>
</evidence>
<dbReference type="InterPro" id="IPR023048">
    <property type="entry name" value="NADH:quinone_OxRdtase_FMN_depd"/>
</dbReference>
<proteinExistence type="inferred from homology"/>
<evidence type="ECO:0000256" key="1">
    <source>
        <dbReference type="ARBA" id="ARBA00022630"/>
    </source>
</evidence>
<dbReference type="SUPFAM" id="SSF52218">
    <property type="entry name" value="Flavoproteins"/>
    <property type="match status" value="1"/>
</dbReference>
<evidence type="ECO:0000256" key="6">
    <source>
        <dbReference type="HAMAP-Rule" id="MF_01216"/>
    </source>
</evidence>
<comment type="subunit">
    <text evidence="6">Homodimer.</text>
</comment>
<dbReference type="InterPro" id="IPR029039">
    <property type="entry name" value="Flavoprotein-like_sf"/>
</dbReference>
<dbReference type="InterPro" id="IPR003680">
    <property type="entry name" value="Flavodoxin_fold"/>
</dbReference>
<feature type="binding site" evidence="6">
    <location>
        <position position="10"/>
    </location>
    <ligand>
        <name>FMN</name>
        <dbReference type="ChEBI" id="CHEBI:58210"/>
    </ligand>
</feature>
<feature type="domain" description="Flavodoxin-like fold" evidence="7">
    <location>
        <begin position="3"/>
        <end position="164"/>
    </location>
</feature>
<keyword evidence="2 6" id="KW-0288">FMN</keyword>
<dbReference type="PANTHER" id="PTHR43741:SF4">
    <property type="entry name" value="FMN-DEPENDENT NADH:QUINONE OXIDOREDUCTASE"/>
    <property type="match status" value="1"/>
</dbReference>